<dbReference type="RefSeq" id="WP_035940068.1">
    <property type="nucleotide sequence ID" value="NZ_CADFFX010000018.1"/>
</dbReference>
<dbReference type="AlphaFoldDB" id="A0A069PSG2"/>
<gene>
    <name evidence="6" type="ORF">BG61_26985</name>
</gene>
<reference evidence="6 7" key="1">
    <citation type="submission" date="2014-03" db="EMBL/GenBank/DDBJ databases">
        <title>Draft Genome Sequences of Four Burkholderia Strains.</title>
        <authorList>
            <person name="Liu X.Y."/>
            <person name="Li C.X."/>
            <person name="Xu J.H."/>
        </authorList>
    </citation>
    <scope>NUCLEOTIDE SEQUENCE [LARGE SCALE GENOMIC DNA]</scope>
    <source>
        <strain evidence="6 7">DSM 50014</strain>
    </source>
</reference>
<dbReference type="Proteomes" id="UP000027466">
    <property type="component" value="Unassembled WGS sequence"/>
</dbReference>
<dbReference type="Gene3D" id="3.60.21.10">
    <property type="match status" value="1"/>
</dbReference>
<proteinExistence type="inferred from homology"/>
<keyword evidence="2" id="KW-0378">Hydrolase</keyword>
<sequence>MTLLLQISDPHFGTERAAVVEALLRFADAMAPDLVVMSGDLTQRARRGQFRAARAFVDRLGRTPTLVIPGNHDIPLFNPFARLVDPYANHRRAFGPDLEPVFESPELLVIGINTTRPYRHKDGEVSMQQVKRVAERLERASPAQLRVVVAHQPVAVTRAQDEANLLHGHARAVQRWARAGADLIAGGHIHLPYVLPLHDTFANLPRRMWAVQAGTALSTRLRGEINNSVNLIRYEAGMPGPRRAVVERWDYSETSAAFGRVTHHELVFEAAQPVCATP</sequence>
<dbReference type="EMBL" id="JFHC01000044">
    <property type="protein sequence ID" value="KDR40221.1"/>
    <property type="molecule type" value="Genomic_DNA"/>
</dbReference>
<dbReference type="PANTHER" id="PTHR42988">
    <property type="entry name" value="PHOSPHOHYDROLASE"/>
    <property type="match status" value="1"/>
</dbReference>
<evidence type="ECO:0000313" key="7">
    <source>
        <dbReference type="Proteomes" id="UP000027466"/>
    </source>
</evidence>
<dbReference type="SUPFAM" id="SSF56300">
    <property type="entry name" value="Metallo-dependent phosphatases"/>
    <property type="match status" value="1"/>
</dbReference>
<evidence type="ECO:0000256" key="2">
    <source>
        <dbReference type="ARBA" id="ARBA00022801"/>
    </source>
</evidence>
<evidence type="ECO:0000256" key="4">
    <source>
        <dbReference type="ARBA" id="ARBA00025742"/>
    </source>
</evidence>
<name>A0A069PSG2_9BURK</name>
<keyword evidence="7" id="KW-1185">Reference proteome</keyword>
<keyword evidence="6" id="KW-0269">Exonuclease</keyword>
<accession>A0A069PSG2</accession>
<comment type="similarity">
    <text evidence="4">Belongs to the cyclic nucleotide phosphodiesterase class-III family.</text>
</comment>
<dbReference type="GO" id="GO:0004527">
    <property type="term" value="F:exonuclease activity"/>
    <property type="evidence" value="ECO:0007669"/>
    <property type="project" value="UniProtKB-KW"/>
</dbReference>
<evidence type="ECO:0000256" key="3">
    <source>
        <dbReference type="ARBA" id="ARBA00023004"/>
    </source>
</evidence>
<keyword evidence="1" id="KW-0479">Metal-binding</keyword>
<dbReference type="InterPro" id="IPR029052">
    <property type="entry name" value="Metallo-depent_PP-like"/>
</dbReference>
<evidence type="ECO:0000313" key="6">
    <source>
        <dbReference type="EMBL" id="KDR40221.1"/>
    </source>
</evidence>
<organism evidence="6 7">
    <name type="scientific">Caballeronia glathei</name>
    <dbReference type="NCBI Taxonomy" id="60547"/>
    <lineage>
        <taxon>Bacteria</taxon>
        <taxon>Pseudomonadati</taxon>
        <taxon>Pseudomonadota</taxon>
        <taxon>Betaproteobacteria</taxon>
        <taxon>Burkholderiales</taxon>
        <taxon>Burkholderiaceae</taxon>
        <taxon>Caballeronia</taxon>
    </lineage>
</organism>
<dbReference type="PANTHER" id="PTHR42988:SF2">
    <property type="entry name" value="CYCLIC NUCLEOTIDE PHOSPHODIESTERASE CBUA0032-RELATED"/>
    <property type="match status" value="1"/>
</dbReference>
<evidence type="ECO:0000256" key="1">
    <source>
        <dbReference type="ARBA" id="ARBA00022723"/>
    </source>
</evidence>
<dbReference type="InterPro" id="IPR050884">
    <property type="entry name" value="CNP_phosphodiesterase-III"/>
</dbReference>
<dbReference type="GO" id="GO:0046872">
    <property type="term" value="F:metal ion binding"/>
    <property type="evidence" value="ECO:0007669"/>
    <property type="project" value="UniProtKB-KW"/>
</dbReference>
<dbReference type="InterPro" id="IPR004843">
    <property type="entry name" value="Calcineurin-like_PHP"/>
</dbReference>
<dbReference type="STRING" id="60547.GCA_000751215_06674"/>
<comment type="caution">
    <text evidence="6">The sequence shown here is derived from an EMBL/GenBank/DDBJ whole genome shotgun (WGS) entry which is preliminary data.</text>
</comment>
<keyword evidence="3" id="KW-0408">Iron</keyword>
<protein>
    <submittedName>
        <fullName evidence="6">DNA repair exonuclease</fullName>
    </submittedName>
</protein>
<dbReference type="Pfam" id="PF00149">
    <property type="entry name" value="Metallophos"/>
    <property type="match status" value="1"/>
</dbReference>
<keyword evidence="6" id="KW-0540">Nuclease</keyword>
<feature type="domain" description="Calcineurin-like phosphoesterase" evidence="5">
    <location>
        <begin position="4"/>
        <end position="191"/>
    </location>
</feature>
<evidence type="ECO:0000259" key="5">
    <source>
        <dbReference type="Pfam" id="PF00149"/>
    </source>
</evidence>